<keyword evidence="1" id="KW-1133">Transmembrane helix</keyword>
<keyword evidence="2" id="KW-0732">Signal</keyword>
<evidence type="ECO:0000256" key="2">
    <source>
        <dbReference type="SAM" id="SignalP"/>
    </source>
</evidence>
<evidence type="ECO:0000313" key="3">
    <source>
        <dbReference type="EMBL" id="KAG9394234.1"/>
    </source>
</evidence>
<sequence length="172" mass="18167">MKLILTLCCGCLLVHAAIAFTIDQGRTIDVPNHGCASLPFNRHADGAYEVHLSFLYQIPFQFDISVSNGSIIPAMDRSIEKLHVVVSSDAVETPSGPVPIDQAVITVCGTSTAVYVDGTAPLSAPVTVSVNKLVCGLPDKAIAPMVFGLALCCVSTMASMVMLRRSPHPKSD</sequence>
<organism evidence="3 4">
    <name type="scientific">Carpediemonas membranifera</name>
    <dbReference type="NCBI Taxonomy" id="201153"/>
    <lineage>
        <taxon>Eukaryota</taxon>
        <taxon>Metamonada</taxon>
        <taxon>Carpediemonas-like organisms</taxon>
        <taxon>Carpediemonas</taxon>
    </lineage>
</organism>
<feature type="signal peptide" evidence="2">
    <location>
        <begin position="1"/>
        <end position="19"/>
    </location>
</feature>
<keyword evidence="1" id="KW-0472">Membrane</keyword>
<dbReference type="AlphaFoldDB" id="A0A8J6B4M7"/>
<keyword evidence="4" id="KW-1185">Reference proteome</keyword>
<evidence type="ECO:0000256" key="1">
    <source>
        <dbReference type="SAM" id="Phobius"/>
    </source>
</evidence>
<dbReference type="Proteomes" id="UP000717585">
    <property type="component" value="Unassembled WGS sequence"/>
</dbReference>
<accession>A0A8J6B4M7</accession>
<evidence type="ECO:0000313" key="4">
    <source>
        <dbReference type="Proteomes" id="UP000717585"/>
    </source>
</evidence>
<gene>
    <name evidence="3" type="ORF">J8273_4336</name>
</gene>
<proteinExistence type="predicted"/>
<reference evidence="3" key="1">
    <citation type="submission" date="2021-05" db="EMBL/GenBank/DDBJ databases">
        <title>A free-living protist that lacks canonical eukaryotic 1 DNA replication and segregation systems.</title>
        <authorList>
            <person name="Salas-Leiva D.E."/>
            <person name="Tromer E.C."/>
            <person name="Curtis B.A."/>
            <person name="Jerlstrom-Hultqvist J."/>
            <person name="Kolisko M."/>
            <person name="Yi Z."/>
            <person name="Salas-Leiva J.S."/>
            <person name="Gallot-Lavallee L."/>
            <person name="Kops G.J.P.L."/>
            <person name="Archibald J.M."/>
            <person name="Simpson A.G.B."/>
            <person name="Roger A.J."/>
        </authorList>
    </citation>
    <scope>NUCLEOTIDE SEQUENCE</scope>
    <source>
        <strain evidence="3">BICM</strain>
    </source>
</reference>
<name>A0A8J6B4M7_9EUKA</name>
<comment type="caution">
    <text evidence="3">The sequence shown here is derived from an EMBL/GenBank/DDBJ whole genome shotgun (WGS) entry which is preliminary data.</text>
</comment>
<feature type="transmembrane region" description="Helical" evidence="1">
    <location>
        <begin position="141"/>
        <end position="163"/>
    </location>
</feature>
<dbReference type="EMBL" id="JAHDYR010000016">
    <property type="protein sequence ID" value="KAG9394234.1"/>
    <property type="molecule type" value="Genomic_DNA"/>
</dbReference>
<feature type="chain" id="PRO_5035316691" evidence="2">
    <location>
        <begin position="20"/>
        <end position="172"/>
    </location>
</feature>
<keyword evidence="1" id="KW-0812">Transmembrane</keyword>
<protein>
    <submittedName>
        <fullName evidence="3">Uncharacterized protein</fullName>
    </submittedName>
</protein>